<keyword evidence="2" id="KW-1133">Transmembrane helix</keyword>
<dbReference type="KEGG" id="psco:LY89DRAFT_790396"/>
<reference evidence="3 4" key="1">
    <citation type="submission" date="2015-10" db="EMBL/GenBank/DDBJ databases">
        <title>Full genome of DAOMC 229536 Phialocephala scopiformis, a fungal endophyte of spruce producing the potent anti-insectan compound rugulosin.</title>
        <authorList>
            <consortium name="DOE Joint Genome Institute"/>
            <person name="Walker A.K."/>
            <person name="Frasz S.L."/>
            <person name="Seifert K.A."/>
            <person name="Miller J.D."/>
            <person name="Mondo S.J."/>
            <person name="Labutti K."/>
            <person name="Lipzen A."/>
            <person name="Dockter R."/>
            <person name="Kennedy M."/>
            <person name="Grigoriev I.V."/>
            <person name="Spatafora J.W."/>
        </authorList>
    </citation>
    <scope>NUCLEOTIDE SEQUENCE [LARGE SCALE GENOMIC DNA]</scope>
    <source>
        <strain evidence="3 4">CBS 120377</strain>
    </source>
</reference>
<dbReference type="RefSeq" id="XP_018060881.1">
    <property type="nucleotide sequence ID" value="XM_018223364.1"/>
</dbReference>
<keyword evidence="2" id="KW-0812">Transmembrane</keyword>
<gene>
    <name evidence="3" type="ORF">LY89DRAFT_790396</name>
</gene>
<dbReference type="GeneID" id="28833090"/>
<feature type="transmembrane region" description="Helical" evidence="2">
    <location>
        <begin position="560"/>
        <end position="582"/>
    </location>
</feature>
<accession>A0A132B2B0</accession>
<dbReference type="EMBL" id="KQ947445">
    <property type="protein sequence ID" value="KUJ06526.1"/>
    <property type="molecule type" value="Genomic_DNA"/>
</dbReference>
<feature type="region of interest" description="Disordered" evidence="1">
    <location>
        <begin position="654"/>
        <end position="733"/>
    </location>
</feature>
<feature type="transmembrane region" description="Helical" evidence="2">
    <location>
        <begin position="110"/>
        <end position="130"/>
    </location>
</feature>
<name>A0A132B2B0_MOLSC</name>
<proteinExistence type="predicted"/>
<evidence type="ECO:0000256" key="2">
    <source>
        <dbReference type="SAM" id="Phobius"/>
    </source>
</evidence>
<sequence>MSTDSTVYTGIWMNHSKGSILGATLTVAPGNGLIVVAILALFVSLAGSQSWGMIRFVVHQLRATTHPSHGIYYQQQAILRNTGVASAAIWQFGKIAWVWRSRGMKSFQKSIVLIILGLTHLLFFLAAGVLSSRLATVSSEVLVRSPNCGSWDALMPAQLMANVTESVNYLVHRRENADLSMAYVRDCFGGYQTSPQCNTFIRQELPFTTVNNASCPFNSKMCLGPENGAITFTTGLLDSLDDLGVNSQKDRVLYRKSMTCSPIVTEGYTSNGSSSLNGRGYNYTALYYGPNLEMNSSEPAFGGLPNATYVHTDYKSLALGFDYNLENERYSLETMQYPAEIPDFDPIPELLTSSGTVTLLFVSFDGVYLGESDDLWFSAHHLLGELIGTTTSNDTLYSTYGFDKPVSTLGCIEQYQLCNPKHPENSDTRCTPWLAAIDLSNFNISNVLDTKNQLEIANLIFLVMLNTQLKRVVDVLSTPLLASSNMMSAISAPIPPNQWTLEAANWFATSINLLQRGLAEDATGLPSPYSKYTANAAANDPALKWFCDNFIMRDNRYTSFSILAISFVLGVGGLIIILSLYFESIIGWMQVRWKRGIYRRVYWKLDSVLQLQRMAYEEAGLGAWERCGHEVPVTAEKIQVATEWDAWHPTIRGKAVSSSESQHQSTQKDRQSKSSDTLSEVQTVVSRAESKTQASVTNSETLSEVPTAVSEAESKRQASVAENEIVSISDLER</sequence>
<keyword evidence="4" id="KW-1185">Reference proteome</keyword>
<dbReference type="InParanoid" id="A0A132B2B0"/>
<evidence type="ECO:0000256" key="1">
    <source>
        <dbReference type="SAM" id="MobiDB-lite"/>
    </source>
</evidence>
<keyword evidence="2" id="KW-0472">Membrane</keyword>
<feature type="compositionally biased region" description="Polar residues" evidence="1">
    <location>
        <begin position="674"/>
        <end position="704"/>
    </location>
</feature>
<dbReference type="AlphaFoldDB" id="A0A132B2B0"/>
<feature type="compositionally biased region" description="Polar residues" evidence="1">
    <location>
        <begin position="656"/>
        <end position="665"/>
    </location>
</feature>
<feature type="transmembrane region" description="Helical" evidence="2">
    <location>
        <begin position="20"/>
        <end position="46"/>
    </location>
</feature>
<evidence type="ECO:0000313" key="3">
    <source>
        <dbReference type="EMBL" id="KUJ06526.1"/>
    </source>
</evidence>
<organism evidence="3 4">
    <name type="scientific">Mollisia scopiformis</name>
    <name type="common">Conifer needle endophyte fungus</name>
    <name type="synonym">Phialocephala scopiformis</name>
    <dbReference type="NCBI Taxonomy" id="149040"/>
    <lineage>
        <taxon>Eukaryota</taxon>
        <taxon>Fungi</taxon>
        <taxon>Dikarya</taxon>
        <taxon>Ascomycota</taxon>
        <taxon>Pezizomycotina</taxon>
        <taxon>Leotiomycetes</taxon>
        <taxon>Helotiales</taxon>
        <taxon>Mollisiaceae</taxon>
        <taxon>Mollisia</taxon>
    </lineage>
</organism>
<dbReference type="OrthoDB" id="3557131at2759"/>
<evidence type="ECO:0000313" key="4">
    <source>
        <dbReference type="Proteomes" id="UP000070700"/>
    </source>
</evidence>
<dbReference type="Proteomes" id="UP000070700">
    <property type="component" value="Unassembled WGS sequence"/>
</dbReference>
<protein>
    <submittedName>
        <fullName evidence="3">Uncharacterized protein</fullName>
    </submittedName>
</protein>